<name>A0ABS8TJK1_DATST</name>
<keyword evidence="2" id="KW-1185">Reference proteome</keyword>
<proteinExistence type="predicted"/>
<dbReference type="Proteomes" id="UP000823775">
    <property type="component" value="Unassembled WGS sequence"/>
</dbReference>
<evidence type="ECO:0000313" key="2">
    <source>
        <dbReference type="Proteomes" id="UP000823775"/>
    </source>
</evidence>
<comment type="caution">
    <text evidence="1">The sequence shown here is derived from an EMBL/GenBank/DDBJ whole genome shotgun (WGS) entry which is preliminary data.</text>
</comment>
<accession>A0ABS8TJK1</accession>
<feature type="non-terminal residue" evidence="1">
    <location>
        <position position="1"/>
    </location>
</feature>
<dbReference type="EMBL" id="JACEIK010001714">
    <property type="protein sequence ID" value="MCD7471702.1"/>
    <property type="molecule type" value="Genomic_DNA"/>
</dbReference>
<sequence length="82" mass="9539">VLFIFLFWKVGCRFSSLQLEGVLGLSILRWPSMEVHMLKQRESKNIKHGKERSYALPPSPSISHDLICRRISSNNYNCHNSH</sequence>
<protein>
    <submittedName>
        <fullName evidence="1">Uncharacterized protein</fullName>
    </submittedName>
</protein>
<gene>
    <name evidence="1" type="ORF">HAX54_012318</name>
</gene>
<reference evidence="1 2" key="1">
    <citation type="journal article" date="2021" name="BMC Genomics">
        <title>Datura genome reveals duplications of psychoactive alkaloid biosynthetic genes and high mutation rate following tissue culture.</title>
        <authorList>
            <person name="Rajewski A."/>
            <person name="Carter-House D."/>
            <person name="Stajich J."/>
            <person name="Litt A."/>
        </authorList>
    </citation>
    <scope>NUCLEOTIDE SEQUENCE [LARGE SCALE GENOMIC DNA]</scope>
    <source>
        <strain evidence="1">AR-01</strain>
    </source>
</reference>
<organism evidence="1 2">
    <name type="scientific">Datura stramonium</name>
    <name type="common">Jimsonweed</name>
    <name type="synonym">Common thornapple</name>
    <dbReference type="NCBI Taxonomy" id="4076"/>
    <lineage>
        <taxon>Eukaryota</taxon>
        <taxon>Viridiplantae</taxon>
        <taxon>Streptophyta</taxon>
        <taxon>Embryophyta</taxon>
        <taxon>Tracheophyta</taxon>
        <taxon>Spermatophyta</taxon>
        <taxon>Magnoliopsida</taxon>
        <taxon>eudicotyledons</taxon>
        <taxon>Gunneridae</taxon>
        <taxon>Pentapetalae</taxon>
        <taxon>asterids</taxon>
        <taxon>lamiids</taxon>
        <taxon>Solanales</taxon>
        <taxon>Solanaceae</taxon>
        <taxon>Solanoideae</taxon>
        <taxon>Datureae</taxon>
        <taxon>Datura</taxon>
    </lineage>
</organism>
<evidence type="ECO:0000313" key="1">
    <source>
        <dbReference type="EMBL" id="MCD7471702.1"/>
    </source>
</evidence>